<feature type="transmembrane region" description="Helical" evidence="6">
    <location>
        <begin position="21"/>
        <end position="45"/>
    </location>
</feature>
<dbReference type="Pfam" id="PF05140">
    <property type="entry name" value="ResB"/>
    <property type="match status" value="1"/>
</dbReference>
<proteinExistence type="predicted"/>
<name>A0A3B0YLF1_9ZZZZ</name>
<dbReference type="GO" id="GO:0016020">
    <property type="term" value="C:membrane"/>
    <property type="evidence" value="ECO:0007669"/>
    <property type="project" value="UniProtKB-SubCell"/>
</dbReference>
<keyword evidence="3" id="KW-0201">Cytochrome c-type biogenesis</keyword>
<sequence length="518" mass="58754">MNQPSHRRQSRMRPASIALEFLGSMNLAITLLVAIAIASVVGTVLQQNQPYQDYIIKFGPFWFEVFNTLGLYDVYGASWFLAILAFLVLSTSVCIWRNTPNMLREMRNFHLNIRYKSLKAFHHKREWEVEAPPQDLQNALTGWLRGLGYRTRTRHEGERYVLAAIRGRYSKLGYFFTHIAIVVICVGALFDSGLPMMLREASGSLVPETRDIPASEVPAISRLPVSNPGFRGSVNIPEGRSANMVFLQLREGYLVQPLPFSIEVKDFRIEHYSTGQPKSFESDLVIHDPDVDAPLEHTISVNHPWIYKGYAIYQASFSDGGTGLTLDAWPLQSDDIKPQRIKGKVLGSTAIETQDGPMTLEFIDFRMFNINPVIDKDGKEQQKNFGPNFTFKLRNASGQAREFENYMLPVEFDGRLTLLSGVRESQAEPFRYLHIPVDAQGGIERFLHFRAMLFDDERVRTVAGRVIGQSMGQATLDEPERRAEVVRSMLGLIGQFRMGGFEAIADRVAERVPEDRQE</sequence>
<feature type="non-terminal residue" evidence="8">
    <location>
        <position position="518"/>
    </location>
</feature>
<keyword evidence="4 6" id="KW-1133">Transmembrane helix</keyword>
<evidence type="ECO:0000259" key="7">
    <source>
        <dbReference type="Pfam" id="PF05140"/>
    </source>
</evidence>
<dbReference type="EMBL" id="UOFM01000202">
    <property type="protein sequence ID" value="VAW76963.1"/>
    <property type="molecule type" value="Genomic_DNA"/>
</dbReference>
<dbReference type="GO" id="GO:0017004">
    <property type="term" value="P:cytochrome complex assembly"/>
    <property type="evidence" value="ECO:0007669"/>
    <property type="project" value="UniProtKB-KW"/>
</dbReference>
<keyword evidence="2 6" id="KW-0812">Transmembrane</keyword>
<organism evidence="8">
    <name type="scientific">hydrothermal vent metagenome</name>
    <dbReference type="NCBI Taxonomy" id="652676"/>
    <lineage>
        <taxon>unclassified sequences</taxon>
        <taxon>metagenomes</taxon>
        <taxon>ecological metagenomes</taxon>
    </lineage>
</organism>
<gene>
    <name evidence="8" type="ORF">MNBD_GAMMA14-2629</name>
</gene>
<evidence type="ECO:0000256" key="6">
    <source>
        <dbReference type="SAM" id="Phobius"/>
    </source>
</evidence>
<reference evidence="8" key="1">
    <citation type="submission" date="2018-06" db="EMBL/GenBank/DDBJ databases">
        <authorList>
            <person name="Zhirakovskaya E."/>
        </authorList>
    </citation>
    <scope>NUCLEOTIDE SEQUENCE</scope>
</reference>
<feature type="transmembrane region" description="Helical" evidence="6">
    <location>
        <begin position="172"/>
        <end position="190"/>
    </location>
</feature>
<accession>A0A3B0YLF1</accession>
<feature type="transmembrane region" description="Helical" evidence="6">
    <location>
        <begin position="77"/>
        <end position="96"/>
    </location>
</feature>
<keyword evidence="5 6" id="KW-0472">Membrane</keyword>
<dbReference type="InterPro" id="IPR007816">
    <property type="entry name" value="ResB-like_domain"/>
</dbReference>
<evidence type="ECO:0000256" key="1">
    <source>
        <dbReference type="ARBA" id="ARBA00004141"/>
    </source>
</evidence>
<evidence type="ECO:0000256" key="3">
    <source>
        <dbReference type="ARBA" id="ARBA00022748"/>
    </source>
</evidence>
<evidence type="ECO:0000256" key="4">
    <source>
        <dbReference type="ARBA" id="ARBA00022989"/>
    </source>
</evidence>
<dbReference type="PANTHER" id="PTHR31566:SF0">
    <property type="entry name" value="CYTOCHROME C BIOGENESIS PROTEIN CCS1, CHLOROPLASTIC"/>
    <property type="match status" value="1"/>
</dbReference>
<evidence type="ECO:0000256" key="5">
    <source>
        <dbReference type="ARBA" id="ARBA00023136"/>
    </source>
</evidence>
<dbReference type="InterPro" id="IPR023494">
    <property type="entry name" value="Cyt_c_bgen_Ccs1/CcsB/ResB"/>
</dbReference>
<protein>
    <submittedName>
        <fullName evidence="8">Cytochrome c-type biogenesis protein Ccs1/ResB</fullName>
    </submittedName>
</protein>
<dbReference type="AlphaFoldDB" id="A0A3B0YLF1"/>
<evidence type="ECO:0000256" key="2">
    <source>
        <dbReference type="ARBA" id="ARBA00022692"/>
    </source>
</evidence>
<comment type="subcellular location">
    <subcellularLocation>
        <location evidence="1">Membrane</location>
        <topology evidence="1">Multi-pass membrane protein</topology>
    </subcellularLocation>
</comment>
<feature type="domain" description="ResB-like" evidence="7">
    <location>
        <begin position="25"/>
        <end position="473"/>
    </location>
</feature>
<dbReference type="PANTHER" id="PTHR31566">
    <property type="entry name" value="CYTOCHROME C BIOGENESIS PROTEIN CCS1, CHLOROPLASTIC"/>
    <property type="match status" value="1"/>
</dbReference>
<evidence type="ECO:0000313" key="8">
    <source>
        <dbReference type="EMBL" id="VAW76963.1"/>
    </source>
</evidence>